<protein>
    <submittedName>
        <fullName evidence="8">Uncharacterized protein</fullName>
    </submittedName>
</protein>
<keyword evidence="4 6" id="KW-0472">Membrane</keyword>
<name>A0A5N7AVK4_9EURO</name>
<dbReference type="NCBIfam" id="NF038080">
    <property type="entry name" value="PG_bind_siph"/>
    <property type="match status" value="1"/>
</dbReference>
<gene>
    <name evidence="8" type="ORF">BDV26DRAFT_300751</name>
</gene>
<dbReference type="AlphaFoldDB" id="A0A5N7AVK4"/>
<evidence type="ECO:0000256" key="1">
    <source>
        <dbReference type="ARBA" id="ARBA00004167"/>
    </source>
</evidence>
<feature type="transmembrane region" description="Helical" evidence="6">
    <location>
        <begin position="236"/>
        <end position="258"/>
    </location>
</feature>
<keyword evidence="7" id="KW-0732">Signal</keyword>
<evidence type="ECO:0000313" key="8">
    <source>
        <dbReference type="EMBL" id="KAE8373884.1"/>
    </source>
</evidence>
<feature type="signal peptide" evidence="7">
    <location>
        <begin position="1"/>
        <end position="22"/>
    </location>
</feature>
<evidence type="ECO:0000256" key="4">
    <source>
        <dbReference type="ARBA" id="ARBA00023136"/>
    </source>
</evidence>
<dbReference type="InterPro" id="IPR051694">
    <property type="entry name" value="Immunoregulatory_rcpt-like"/>
</dbReference>
<accession>A0A5N7AVK4</accession>
<evidence type="ECO:0000256" key="3">
    <source>
        <dbReference type="ARBA" id="ARBA00022989"/>
    </source>
</evidence>
<evidence type="ECO:0000256" key="6">
    <source>
        <dbReference type="SAM" id="Phobius"/>
    </source>
</evidence>
<keyword evidence="2 6" id="KW-0812">Transmembrane</keyword>
<dbReference type="OrthoDB" id="10001926at2759"/>
<evidence type="ECO:0000256" key="7">
    <source>
        <dbReference type="SAM" id="SignalP"/>
    </source>
</evidence>
<evidence type="ECO:0000256" key="2">
    <source>
        <dbReference type="ARBA" id="ARBA00022692"/>
    </source>
</evidence>
<dbReference type="InterPro" id="IPR047763">
    <property type="entry name" value="PG_bind_dom_phiBT1-type"/>
</dbReference>
<feature type="region of interest" description="Disordered" evidence="5">
    <location>
        <begin position="265"/>
        <end position="311"/>
    </location>
</feature>
<reference evidence="8 9" key="1">
    <citation type="submission" date="2019-04" db="EMBL/GenBank/DDBJ databases">
        <title>Friends and foes A comparative genomics studyof 23 Aspergillus species from section Flavi.</title>
        <authorList>
            <consortium name="DOE Joint Genome Institute"/>
            <person name="Kjaerbolling I."/>
            <person name="Vesth T."/>
            <person name="Frisvad J.C."/>
            <person name="Nybo J.L."/>
            <person name="Theobald S."/>
            <person name="Kildgaard S."/>
            <person name="Isbrandt T."/>
            <person name="Kuo A."/>
            <person name="Sato A."/>
            <person name="Lyhne E.K."/>
            <person name="Kogle M.E."/>
            <person name="Wiebenga A."/>
            <person name="Kun R.S."/>
            <person name="Lubbers R.J."/>
            <person name="Makela M.R."/>
            <person name="Barry K."/>
            <person name="Chovatia M."/>
            <person name="Clum A."/>
            <person name="Daum C."/>
            <person name="Haridas S."/>
            <person name="He G."/>
            <person name="LaButti K."/>
            <person name="Lipzen A."/>
            <person name="Mondo S."/>
            <person name="Riley R."/>
            <person name="Salamov A."/>
            <person name="Simmons B.A."/>
            <person name="Magnuson J.K."/>
            <person name="Henrissat B."/>
            <person name="Mortensen U.H."/>
            <person name="Larsen T.O."/>
            <person name="Devries R.P."/>
            <person name="Grigoriev I.V."/>
            <person name="Machida M."/>
            <person name="Baker S.E."/>
            <person name="Andersen M.R."/>
        </authorList>
    </citation>
    <scope>NUCLEOTIDE SEQUENCE [LARGE SCALE GENOMIC DNA]</scope>
    <source>
        <strain evidence="8 9">IBT 29228</strain>
    </source>
</reference>
<dbReference type="PANTHER" id="PTHR15549">
    <property type="entry name" value="PAIRED IMMUNOGLOBULIN-LIKE TYPE 2 RECEPTOR"/>
    <property type="match status" value="1"/>
</dbReference>
<evidence type="ECO:0000256" key="5">
    <source>
        <dbReference type="SAM" id="MobiDB-lite"/>
    </source>
</evidence>
<keyword evidence="3 6" id="KW-1133">Transmembrane helix</keyword>
<sequence>MARFTHFFTALYALYSLPLISAWTFVWRNASNTPTVEEGTAAQPCKTIDQAKGKSFEFDAEDSIVRIYLYGSPNCTDDPGGISEHYLAKNASSAIRGFAVIDLSGANTTTSGELEPFPGADWFKSSPSSPIVTAMGKRLVAEDCGKYTDGPGPQWTDADRKSYQCWQEKLGYTGADADGWPGKTSWDQLKVPLTETTGPSTTTVTPSSTSTATGTPTGTSPPDANASSKSSLGGGAIAGIVVGSVVGLGLIGAICYLAQRIGRRSGRASGGEPVEPVPGGGVGGENNDASGAGVAGESSPTEKLPPEAEATVATNQKEHFAELPGDAARLELSDSQRVFELGDGRT</sequence>
<keyword evidence="9" id="KW-1185">Reference proteome</keyword>
<evidence type="ECO:0000313" key="9">
    <source>
        <dbReference type="Proteomes" id="UP000326198"/>
    </source>
</evidence>
<feature type="compositionally biased region" description="Low complexity" evidence="5">
    <location>
        <begin position="194"/>
        <end position="222"/>
    </location>
</feature>
<dbReference type="EMBL" id="ML736301">
    <property type="protein sequence ID" value="KAE8373884.1"/>
    <property type="molecule type" value="Genomic_DNA"/>
</dbReference>
<feature type="chain" id="PRO_5024974315" evidence="7">
    <location>
        <begin position="23"/>
        <end position="346"/>
    </location>
</feature>
<feature type="region of interest" description="Disordered" evidence="5">
    <location>
        <begin position="193"/>
        <end position="229"/>
    </location>
</feature>
<organism evidence="8 9">
    <name type="scientific">Aspergillus bertholletiae</name>
    <dbReference type="NCBI Taxonomy" id="1226010"/>
    <lineage>
        <taxon>Eukaryota</taxon>
        <taxon>Fungi</taxon>
        <taxon>Dikarya</taxon>
        <taxon>Ascomycota</taxon>
        <taxon>Pezizomycotina</taxon>
        <taxon>Eurotiomycetes</taxon>
        <taxon>Eurotiomycetidae</taxon>
        <taxon>Eurotiales</taxon>
        <taxon>Aspergillaceae</taxon>
        <taxon>Aspergillus</taxon>
        <taxon>Aspergillus subgen. Circumdati</taxon>
    </lineage>
</organism>
<dbReference type="GO" id="GO:0016020">
    <property type="term" value="C:membrane"/>
    <property type="evidence" value="ECO:0007669"/>
    <property type="project" value="UniProtKB-SubCell"/>
</dbReference>
<dbReference type="Proteomes" id="UP000326198">
    <property type="component" value="Unassembled WGS sequence"/>
</dbReference>
<proteinExistence type="predicted"/>
<comment type="subcellular location">
    <subcellularLocation>
        <location evidence="1">Membrane</location>
        <topology evidence="1">Single-pass membrane protein</topology>
    </subcellularLocation>
</comment>
<dbReference type="GO" id="GO:0071944">
    <property type="term" value="C:cell periphery"/>
    <property type="evidence" value="ECO:0007669"/>
    <property type="project" value="UniProtKB-ARBA"/>
</dbReference>